<sequence length="266" mass="30892">MFLCDYHTHTGFSCDSEELLERMCEKAIALGLRELAVTDHADFLTHGVFEDEIDLEKRQIAMESVQQKYAGQLVIRNGIELGQPQANPEEYRRLMKNYSFDFIIGSIHNLEKDLELDRLDYAAVDLEELYGRFLDAEIALAKDYDFDVLGHITLPQRYLYRQLEKQVDLRPFEKQYKDLFSILIEREKGIEVNTSGLYKGTGETLPTPQVLKWYRECGGNILTVGSDAHRASDLAFGIEKTYQMLRELGFSHISTYENRKRKEQML</sequence>
<gene>
    <name evidence="10" type="ORF">SAMN02745138_03539</name>
</gene>
<dbReference type="RefSeq" id="WP_072853943.1">
    <property type="nucleotide sequence ID" value="NZ_FRAH01000125.1"/>
</dbReference>
<keyword evidence="4 8" id="KW-0028">Amino-acid biosynthesis</keyword>
<comment type="catalytic activity">
    <reaction evidence="7 8">
        <text>L-histidinol phosphate + H2O = L-histidinol + phosphate</text>
        <dbReference type="Rhea" id="RHEA:14465"/>
        <dbReference type="ChEBI" id="CHEBI:15377"/>
        <dbReference type="ChEBI" id="CHEBI:43474"/>
        <dbReference type="ChEBI" id="CHEBI:57699"/>
        <dbReference type="ChEBI" id="CHEBI:57980"/>
        <dbReference type="EC" id="3.1.3.15"/>
    </reaction>
</comment>
<evidence type="ECO:0000256" key="7">
    <source>
        <dbReference type="ARBA" id="ARBA00049158"/>
    </source>
</evidence>
<dbReference type="EMBL" id="FRAH01000125">
    <property type="protein sequence ID" value="SHL52068.1"/>
    <property type="molecule type" value="Genomic_DNA"/>
</dbReference>
<organism evidence="10 11">
    <name type="scientific">Anaerotignum lactatifermentans DSM 14214</name>
    <dbReference type="NCBI Taxonomy" id="1121323"/>
    <lineage>
        <taxon>Bacteria</taxon>
        <taxon>Bacillati</taxon>
        <taxon>Bacillota</taxon>
        <taxon>Clostridia</taxon>
        <taxon>Lachnospirales</taxon>
        <taxon>Anaerotignaceae</taxon>
        <taxon>Anaerotignum</taxon>
    </lineage>
</organism>
<dbReference type="PANTHER" id="PTHR21039">
    <property type="entry name" value="HISTIDINOL PHOSPHATASE-RELATED"/>
    <property type="match status" value="1"/>
</dbReference>
<dbReference type="AlphaFoldDB" id="A0A1M7BAK1"/>
<evidence type="ECO:0000256" key="1">
    <source>
        <dbReference type="ARBA" id="ARBA00004970"/>
    </source>
</evidence>
<protein>
    <recommendedName>
        <fullName evidence="3 8">Histidinol-phosphatase</fullName>
        <shortName evidence="8">HolPase</shortName>
        <ecNumber evidence="3 8">3.1.3.15</ecNumber>
    </recommendedName>
</protein>
<evidence type="ECO:0000259" key="9">
    <source>
        <dbReference type="Pfam" id="PF02811"/>
    </source>
</evidence>
<dbReference type="InterPro" id="IPR004013">
    <property type="entry name" value="PHP_dom"/>
</dbReference>
<keyword evidence="6 8" id="KW-0368">Histidine biosynthesis</keyword>
<reference evidence="10 11" key="1">
    <citation type="submission" date="2016-11" db="EMBL/GenBank/DDBJ databases">
        <authorList>
            <person name="Jaros S."/>
            <person name="Januszkiewicz K."/>
            <person name="Wedrychowicz H."/>
        </authorList>
    </citation>
    <scope>NUCLEOTIDE SEQUENCE [LARGE SCALE GENOMIC DNA]</scope>
    <source>
        <strain evidence="10 11">DSM 14214</strain>
    </source>
</reference>
<comment type="similarity">
    <text evidence="2 8">Belongs to the PHP hydrolase family. HisK subfamily.</text>
</comment>
<evidence type="ECO:0000256" key="5">
    <source>
        <dbReference type="ARBA" id="ARBA00022801"/>
    </source>
</evidence>
<dbReference type="InterPro" id="IPR016195">
    <property type="entry name" value="Pol/histidinol_Pase-like"/>
</dbReference>
<keyword evidence="5 8" id="KW-0378">Hydrolase</keyword>
<comment type="pathway">
    <text evidence="1 8">Amino-acid biosynthesis; L-histidine biosynthesis; L-histidine from 5-phospho-alpha-D-ribose 1-diphosphate: step 8/9.</text>
</comment>
<name>A0A1M7BAK1_9FIRM</name>
<dbReference type="Pfam" id="PF02811">
    <property type="entry name" value="PHP"/>
    <property type="match status" value="1"/>
</dbReference>
<keyword evidence="11" id="KW-1185">Reference proteome</keyword>
<evidence type="ECO:0000256" key="6">
    <source>
        <dbReference type="ARBA" id="ARBA00023102"/>
    </source>
</evidence>
<evidence type="ECO:0000256" key="2">
    <source>
        <dbReference type="ARBA" id="ARBA00009152"/>
    </source>
</evidence>
<dbReference type="SUPFAM" id="SSF89550">
    <property type="entry name" value="PHP domain-like"/>
    <property type="match status" value="1"/>
</dbReference>
<dbReference type="Proteomes" id="UP000183975">
    <property type="component" value="Unassembled WGS sequence"/>
</dbReference>
<evidence type="ECO:0000256" key="8">
    <source>
        <dbReference type="RuleBase" id="RU366003"/>
    </source>
</evidence>
<dbReference type="GO" id="GO:0004401">
    <property type="term" value="F:histidinol-phosphatase activity"/>
    <property type="evidence" value="ECO:0007669"/>
    <property type="project" value="UniProtKB-UniRule"/>
</dbReference>
<evidence type="ECO:0000313" key="10">
    <source>
        <dbReference type="EMBL" id="SHL52068.1"/>
    </source>
</evidence>
<dbReference type="Gene3D" id="3.20.20.140">
    <property type="entry name" value="Metal-dependent hydrolases"/>
    <property type="match status" value="1"/>
</dbReference>
<dbReference type="UniPathway" id="UPA00031">
    <property type="reaction ID" value="UER00013"/>
</dbReference>
<evidence type="ECO:0000256" key="4">
    <source>
        <dbReference type="ARBA" id="ARBA00022605"/>
    </source>
</evidence>
<dbReference type="GO" id="GO:0005737">
    <property type="term" value="C:cytoplasm"/>
    <property type="evidence" value="ECO:0007669"/>
    <property type="project" value="TreeGrafter"/>
</dbReference>
<dbReference type="PANTHER" id="PTHR21039:SF0">
    <property type="entry name" value="HISTIDINOL-PHOSPHATASE"/>
    <property type="match status" value="1"/>
</dbReference>
<proteinExistence type="inferred from homology"/>
<dbReference type="InterPro" id="IPR010140">
    <property type="entry name" value="Histidinol_P_phosphatase_HisJ"/>
</dbReference>
<dbReference type="NCBIfam" id="TIGR01856">
    <property type="entry name" value="hisJ_fam"/>
    <property type="match status" value="1"/>
</dbReference>
<dbReference type="GO" id="GO:0000105">
    <property type="term" value="P:L-histidine biosynthetic process"/>
    <property type="evidence" value="ECO:0007669"/>
    <property type="project" value="UniProtKB-UniRule"/>
</dbReference>
<dbReference type="OrthoDB" id="9775255at2"/>
<dbReference type="EC" id="3.1.3.15" evidence="3 8"/>
<feature type="domain" description="PHP" evidence="9">
    <location>
        <begin position="5"/>
        <end position="195"/>
    </location>
</feature>
<accession>A0A1M7BAK1</accession>
<evidence type="ECO:0000313" key="11">
    <source>
        <dbReference type="Proteomes" id="UP000183975"/>
    </source>
</evidence>
<evidence type="ECO:0000256" key="3">
    <source>
        <dbReference type="ARBA" id="ARBA00013085"/>
    </source>
</evidence>